<comment type="caution">
    <text evidence="2">The sequence shown here is derived from an EMBL/GenBank/DDBJ whole genome shotgun (WGS) entry which is preliminary data.</text>
</comment>
<dbReference type="AlphaFoldDB" id="A0A849CHE9"/>
<protein>
    <submittedName>
        <fullName evidence="2">Uncharacterized protein</fullName>
    </submittedName>
</protein>
<dbReference type="Proteomes" id="UP000540079">
    <property type="component" value="Unassembled WGS sequence"/>
</dbReference>
<gene>
    <name evidence="2" type="ORF">C2800_03965</name>
</gene>
<sequence>MKEKIKLPPRKWYSLEQAAKKITQETGEHITERDLIYYANQGLFELSVYINFRKIDDFTYNLELKNSNLNDDLINQIHYAEIRSWQSSPKIEFFKGKLFTATVKDLFDEKSFFEFIKKASLDSELGLADENSIFEKLDNSIPLLEDIFLNDSLIDLKTNIENLSGLFAIDFVDFEKILIDEENPIINTNDIIFKPARSENIENGFGFFIAGFDLYGKSLIRINKKSIYITLEEIELLKNGGKKIRNLNSFESYIDEWRQPTRVSEPTVFKKENILFNDKTLKIFTFDTARIKPACNDEIIPQNNNIEQQKLNRGGRPQHLLKNEVLEIAKATYEEYHSDITRNTLAEELAIYINDKHKESIKQRKFSAISAETIKKTLSENNIGNRKGKSKNLTFTDTTKQR</sequence>
<feature type="region of interest" description="Disordered" evidence="1">
    <location>
        <begin position="380"/>
        <end position="402"/>
    </location>
</feature>
<evidence type="ECO:0000313" key="2">
    <source>
        <dbReference type="EMBL" id="NNI78585.1"/>
    </source>
</evidence>
<proteinExistence type="predicted"/>
<reference evidence="2 3" key="1">
    <citation type="journal article" date="2018" name="Front. Microbiol.">
        <title>Genetic and Phylogenetic Characteristics of Pasteurella multocida Isolates From Different Host Species.</title>
        <authorList>
            <person name="Peng Z."/>
            <person name="Liang W."/>
            <person name="Wang F."/>
            <person name="Xu Z."/>
            <person name="Xie Z."/>
            <person name="Lian Z."/>
            <person name="Hua L."/>
            <person name="Zhou R."/>
            <person name="Chen H."/>
            <person name="Wu B."/>
        </authorList>
    </citation>
    <scope>NUCLEOTIDE SEQUENCE [LARGE SCALE GENOMIC DNA]</scope>
    <source>
        <strain evidence="2 3">HNA06</strain>
    </source>
</reference>
<organism evidence="2 3">
    <name type="scientific">Pasteurella multocida</name>
    <dbReference type="NCBI Taxonomy" id="747"/>
    <lineage>
        <taxon>Bacteria</taxon>
        <taxon>Pseudomonadati</taxon>
        <taxon>Pseudomonadota</taxon>
        <taxon>Gammaproteobacteria</taxon>
        <taxon>Pasteurellales</taxon>
        <taxon>Pasteurellaceae</taxon>
        <taxon>Pasteurella</taxon>
    </lineage>
</organism>
<accession>A0A849CHE9</accession>
<feature type="compositionally biased region" description="Polar residues" evidence="1">
    <location>
        <begin position="391"/>
        <end position="402"/>
    </location>
</feature>
<evidence type="ECO:0000256" key="1">
    <source>
        <dbReference type="SAM" id="MobiDB-lite"/>
    </source>
</evidence>
<name>A0A849CHE9_PASMD</name>
<evidence type="ECO:0000313" key="3">
    <source>
        <dbReference type="Proteomes" id="UP000540079"/>
    </source>
</evidence>
<dbReference type="EMBL" id="PPVL01000003">
    <property type="protein sequence ID" value="NNI78585.1"/>
    <property type="molecule type" value="Genomic_DNA"/>
</dbReference>